<evidence type="ECO:0000313" key="6">
    <source>
        <dbReference type="EMBL" id="PWJ46267.1"/>
    </source>
</evidence>
<protein>
    <submittedName>
        <fullName evidence="6">NlpC/P60 family protein</fullName>
    </submittedName>
</protein>
<evidence type="ECO:0000313" key="7">
    <source>
        <dbReference type="Proteomes" id="UP000245469"/>
    </source>
</evidence>
<name>A0A316A903_9ACTN</name>
<dbReference type="Proteomes" id="UP000245469">
    <property type="component" value="Unassembled WGS sequence"/>
</dbReference>
<dbReference type="Gene3D" id="3.90.1720.10">
    <property type="entry name" value="endopeptidase domain like (from Nostoc punctiforme)"/>
    <property type="match status" value="1"/>
</dbReference>
<evidence type="ECO:0000256" key="2">
    <source>
        <dbReference type="ARBA" id="ARBA00022670"/>
    </source>
</evidence>
<keyword evidence="7" id="KW-1185">Reference proteome</keyword>
<dbReference type="AlphaFoldDB" id="A0A316A903"/>
<proteinExistence type="inferred from homology"/>
<comment type="caution">
    <text evidence="6">The sequence shown here is derived from an EMBL/GenBank/DDBJ whole genome shotgun (WGS) entry which is preliminary data.</text>
</comment>
<keyword evidence="4" id="KW-0788">Thiol protease</keyword>
<evidence type="ECO:0000256" key="1">
    <source>
        <dbReference type="ARBA" id="ARBA00007074"/>
    </source>
</evidence>
<evidence type="ECO:0000256" key="3">
    <source>
        <dbReference type="ARBA" id="ARBA00022801"/>
    </source>
</evidence>
<keyword evidence="2" id="KW-0645">Protease</keyword>
<organism evidence="6 7">
    <name type="scientific">Quadrisphaera granulorum</name>
    <dbReference type="NCBI Taxonomy" id="317664"/>
    <lineage>
        <taxon>Bacteria</taxon>
        <taxon>Bacillati</taxon>
        <taxon>Actinomycetota</taxon>
        <taxon>Actinomycetes</taxon>
        <taxon>Kineosporiales</taxon>
        <taxon>Kineosporiaceae</taxon>
        <taxon>Quadrisphaera</taxon>
    </lineage>
</organism>
<evidence type="ECO:0000256" key="4">
    <source>
        <dbReference type="ARBA" id="ARBA00022807"/>
    </source>
</evidence>
<dbReference type="GO" id="GO:0008234">
    <property type="term" value="F:cysteine-type peptidase activity"/>
    <property type="evidence" value="ECO:0007669"/>
    <property type="project" value="UniProtKB-KW"/>
</dbReference>
<dbReference type="InterPro" id="IPR000064">
    <property type="entry name" value="NLP_P60_dom"/>
</dbReference>
<reference evidence="6 7" key="1">
    <citation type="submission" date="2018-03" db="EMBL/GenBank/DDBJ databases">
        <title>Genomic Encyclopedia of Archaeal and Bacterial Type Strains, Phase II (KMG-II): from individual species to whole genera.</title>
        <authorList>
            <person name="Goeker M."/>
        </authorList>
    </citation>
    <scope>NUCLEOTIDE SEQUENCE [LARGE SCALE GENOMIC DNA]</scope>
    <source>
        <strain evidence="6 7">DSM 44889</strain>
    </source>
</reference>
<dbReference type="GO" id="GO:0006508">
    <property type="term" value="P:proteolysis"/>
    <property type="evidence" value="ECO:0007669"/>
    <property type="project" value="UniProtKB-KW"/>
</dbReference>
<sequence>MSETASTKTTITDLRARATTRIPASQARPRDLVTWGHPATHIAIYLGDGLIIAAPKPGDRVKVQGLYGSFEFHRVS</sequence>
<dbReference type="SUPFAM" id="SSF54001">
    <property type="entry name" value="Cysteine proteinases"/>
    <property type="match status" value="1"/>
</dbReference>
<dbReference type="InterPro" id="IPR038765">
    <property type="entry name" value="Papain-like_cys_pep_sf"/>
</dbReference>
<accession>A0A316A903</accession>
<dbReference type="EMBL" id="QGDQ01000049">
    <property type="protein sequence ID" value="PWJ46267.1"/>
    <property type="molecule type" value="Genomic_DNA"/>
</dbReference>
<dbReference type="Pfam" id="PF00877">
    <property type="entry name" value="NLPC_P60"/>
    <property type="match status" value="1"/>
</dbReference>
<gene>
    <name evidence="6" type="ORF">BXY45_1493</name>
</gene>
<comment type="similarity">
    <text evidence="1">Belongs to the peptidase C40 family.</text>
</comment>
<dbReference type="RefSeq" id="WP_170131685.1">
    <property type="nucleotide sequence ID" value="NZ_QGDQ01000049.1"/>
</dbReference>
<keyword evidence="3" id="KW-0378">Hydrolase</keyword>
<feature type="domain" description="NlpC/P60" evidence="5">
    <location>
        <begin position="17"/>
        <end position="70"/>
    </location>
</feature>
<evidence type="ECO:0000259" key="5">
    <source>
        <dbReference type="Pfam" id="PF00877"/>
    </source>
</evidence>